<comment type="caution">
    <text evidence="2">The sequence shown here is derived from an EMBL/GenBank/DDBJ whole genome shotgun (WGS) entry which is preliminary data.</text>
</comment>
<evidence type="ECO:0000313" key="2">
    <source>
        <dbReference type="EMBL" id="KAG5168901.1"/>
    </source>
</evidence>
<evidence type="ECO:0000256" key="1">
    <source>
        <dbReference type="SAM" id="MobiDB-lite"/>
    </source>
</evidence>
<organism evidence="2">
    <name type="scientific">Psilocybe cubensis</name>
    <name type="common">Psychedelic mushroom</name>
    <name type="synonym">Stropharia cubensis</name>
    <dbReference type="NCBI Taxonomy" id="181762"/>
    <lineage>
        <taxon>Eukaryota</taxon>
        <taxon>Fungi</taxon>
        <taxon>Dikarya</taxon>
        <taxon>Basidiomycota</taxon>
        <taxon>Agaricomycotina</taxon>
        <taxon>Agaricomycetes</taxon>
        <taxon>Agaricomycetidae</taxon>
        <taxon>Agaricales</taxon>
        <taxon>Agaricineae</taxon>
        <taxon>Strophariaceae</taxon>
        <taxon>Psilocybe</taxon>
    </lineage>
</organism>
<dbReference type="AlphaFoldDB" id="A0A8H7XZT0"/>
<feature type="region of interest" description="Disordered" evidence="1">
    <location>
        <begin position="169"/>
        <end position="199"/>
    </location>
</feature>
<name>A0A8H7XZT0_PSICU</name>
<protein>
    <submittedName>
        <fullName evidence="2">Uncharacterized protein</fullName>
    </submittedName>
</protein>
<dbReference type="EMBL" id="JAFIQS010000005">
    <property type="protein sequence ID" value="KAG5168901.1"/>
    <property type="molecule type" value="Genomic_DNA"/>
</dbReference>
<feature type="region of interest" description="Disordered" evidence="1">
    <location>
        <begin position="1169"/>
        <end position="1195"/>
    </location>
</feature>
<proteinExistence type="predicted"/>
<dbReference type="OrthoDB" id="2246127at2759"/>
<dbReference type="PANTHER" id="PTHR31912">
    <property type="entry name" value="IP13529P"/>
    <property type="match status" value="1"/>
</dbReference>
<sequence length="1218" mass="137616">MASNKRQVPDPQVFRCIDDGAVLHYVCRICADGKQFLANNCVRHLDSAKHQAAVRFVAQQAQPLSQREWTASLDNPFREFLVAASMIPDQPLHSHYDLDYGEVNQCFQEIGSNPPEHAPAPPPLVNWSQHQVFGNTQAELSTEEEVHIRLCQATEDYLNGDISDFEEGPGYSDILSDSSNSVNKEDLNQSLPRKRARGGITDPDTLQKWYPWQDRISCSLDVLTHLPRSAFSRKQLDLFLWLLKVNGVDDIPTTKSVKSANETLQKLCGIRTLECNGKQGHQYYMNSIHDILSQEMANPQVRPHLHFYPEDNGKVISEARHAAAWLEDMPSEETTPMIRLKQADYYIFEPALLVDGRCCIPYRWFTRGGVFFGKAWLLQPHANGWIVCKNTTIEVSQSQLLKNFPQLAKDHALYGVSHPSLIIGVQLAGGSPETPLSEWRHTNPVLGNLWRERAKGQRVVALPLWMYCDDTSGNQSKKWNKHNSFLFTLAGLPREHAAKEYNIHFLCTSNIAAPLEMLEGVVEEIRSGLKAGIWAWDCVLKESVLIIPPCLCFLGDNPMHSEFACHIGLRDKYFCRICWVKGLDAQDVGVIPLPLDGASEHSDAHNLEQEQLSDALSVGSETEAHPTGKRRRRFQESMSAMIQRITAFIKPGKLRRKEETMKILESYQEQSQTIGAKSKLKKMRTKTGIKDTMQEFFLDKLSNSYKGVYGPKDKQKVLESEMAKLPPSIISPVWQLGLDPHQDTPVEILHVVLLGFVKYFWRDLVQNQVAPFVIYDLVPQNVLAAWISLSTLVPLIWQPSIRNIDEYLIDLQNHIDDFLLKTARWTCAWFNKAKFHILLHLPEHIRRFGPAILFATEGFESFNAVIRGHSIHSNRLAPSRDIAIGFAQANRVRHLLSGGYFLPEDLMQSWKKDIHSVPNLEWRTAGVAALSLIKDPIPAGYLGLPAMETYKIIMVGECQRNVTAPLLWNQTLTGARMFTNVLGRMGPSNCTPLYYSCKNVVLQNGDRCGIGQCVILQEDTGLSTYLGSVKEILQEVGSPNYHDNQADGVLVQIQQPDVSNNQGLHMPRLVPVNRWRFVPLTAILCTVNTQHNCVQHKCQPNGRRVIFQERTATQHMAHRIVHSSHPEDQVLNIAQMRDAAHIRPYRIKPEHLERQAVVEQSVVNELQKRKLKQSAGERGASKKVASTQRGMMGKEGCSGVQSSDFVFPGQGFIDFNAF</sequence>
<reference evidence="2" key="1">
    <citation type="submission" date="2021-02" db="EMBL/GenBank/DDBJ databases">
        <title>Psilocybe cubensis genome.</title>
        <authorList>
            <person name="Mckernan K.J."/>
            <person name="Crawford S."/>
            <person name="Trippe A."/>
            <person name="Kane L.T."/>
            <person name="Mclaughlin S."/>
        </authorList>
    </citation>
    <scope>NUCLEOTIDE SEQUENCE [LARGE SCALE GENOMIC DNA]</scope>
    <source>
        <strain evidence="2">MGC-MH-2018</strain>
    </source>
</reference>
<dbReference type="PANTHER" id="PTHR31912:SF34">
    <property type="entry name" value="NOTOCHORD-RELATED PROTEIN"/>
    <property type="match status" value="1"/>
</dbReference>
<gene>
    <name evidence="2" type="ORF">JR316_005455</name>
</gene>
<accession>A0A8H7XZT0</accession>